<protein>
    <submittedName>
        <fullName evidence="7">APC family permease</fullName>
    </submittedName>
</protein>
<accession>A0ABT0VIX5</accession>
<keyword evidence="2" id="KW-1003">Cell membrane</keyword>
<comment type="subcellular location">
    <subcellularLocation>
        <location evidence="1">Cell membrane</location>
        <topology evidence="1">Multi-pass membrane protein</topology>
    </subcellularLocation>
</comment>
<feature type="transmembrane region" description="Helical" evidence="6">
    <location>
        <begin position="269"/>
        <end position="289"/>
    </location>
</feature>
<dbReference type="Proteomes" id="UP001057481">
    <property type="component" value="Unassembled WGS sequence"/>
</dbReference>
<gene>
    <name evidence="7" type="ORF">KAK10_07695</name>
</gene>
<organism evidence="7 8">
    <name type="scientific">Periweissella beninensis</name>
    <dbReference type="NCBI Taxonomy" id="504936"/>
    <lineage>
        <taxon>Bacteria</taxon>
        <taxon>Bacillati</taxon>
        <taxon>Bacillota</taxon>
        <taxon>Bacilli</taxon>
        <taxon>Lactobacillales</taxon>
        <taxon>Lactobacillaceae</taxon>
        <taxon>Periweissella</taxon>
    </lineage>
</organism>
<dbReference type="Pfam" id="PF13520">
    <property type="entry name" value="AA_permease_2"/>
    <property type="match status" value="1"/>
</dbReference>
<dbReference type="InterPro" id="IPR002293">
    <property type="entry name" value="AA/rel_permease1"/>
</dbReference>
<dbReference type="EMBL" id="JAGMVS010000068">
    <property type="protein sequence ID" value="MCM2437789.1"/>
    <property type="molecule type" value="Genomic_DNA"/>
</dbReference>
<comment type="caution">
    <text evidence="7">The sequence shown here is derived from an EMBL/GenBank/DDBJ whole genome shotgun (WGS) entry which is preliminary data.</text>
</comment>
<dbReference type="InterPro" id="IPR050367">
    <property type="entry name" value="APC_superfamily"/>
</dbReference>
<evidence type="ECO:0000256" key="1">
    <source>
        <dbReference type="ARBA" id="ARBA00004651"/>
    </source>
</evidence>
<evidence type="ECO:0000256" key="4">
    <source>
        <dbReference type="ARBA" id="ARBA00022989"/>
    </source>
</evidence>
<feature type="transmembrane region" description="Helical" evidence="6">
    <location>
        <begin position="12"/>
        <end position="33"/>
    </location>
</feature>
<evidence type="ECO:0000256" key="2">
    <source>
        <dbReference type="ARBA" id="ARBA00022475"/>
    </source>
</evidence>
<feature type="transmembrane region" description="Helical" evidence="6">
    <location>
        <begin position="149"/>
        <end position="167"/>
    </location>
</feature>
<feature type="transmembrane region" description="Helical" evidence="6">
    <location>
        <begin position="227"/>
        <end position="249"/>
    </location>
</feature>
<feature type="transmembrane region" description="Helical" evidence="6">
    <location>
        <begin position="112"/>
        <end position="137"/>
    </location>
</feature>
<dbReference type="PANTHER" id="PTHR42770">
    <property type="entry name" value="AMINO ACID TRANSPORTER-RELATED"/>
    <property type="match status" value="1"/>
</dbReference>
<proteinExistence type="predicted"/>
<dbReference type="RefSeq" id="WP_205143698.1">
    <property type="nucleotide sequence ID" value="NZ_JAFBDN010000009.1"/>
</dbReference>
<evidence type="ECO:0000256" key="6">
    <source>
        <dbReference type="SAM" id="Phobius"/>
    </source>
</evidence>
<dbReference type="PANTHER" id="PTHR42770:SF18">
    <property type="entry name" value="ARGININE_AGMATINE ANTIPORTER"/>
    <property type="match status" value="1"/>
</dbReference>
<feature type="transmembrane region" description="Helical" evidence="6">
    <location>
        <begin position="349"/>
        <end position="379"/>
    </location>
</feature>
<keyword evidence="3 6" id="KW-0812">Transmembrane</keyword>
<feature type="transmembrane region" description="Helical" evidence="6">
    <location>
        <begin position="78"/>
        <end position="100"/>
    </location>
</feature>
<evidence type="ECO:0000256" key="3">
    <source>
        <dbReference type="ARBA" id="ARBA00022692"/>
    </source>
</evidence>
<evidence type="ECO:0000313" key="8">
    <source>
        <dbReference type="Proteomes" id="UP001057481"/>
    </source>
</evidence>
<keyword evidence="8" id="KW-1185">Reference proteome</keyword>
<feature type="transmembrane region" description="Helical" evidence="6">
    <location>
        <begin position="39"/>
        <end position="58"/>
    </location>
</feature>
<name>A0ABT0VIX5_9LACO</name>
<feature type="transmembrane region" description="Helical" evidence="6">
    <location>
        <begin position="187"/>
        <end position="207"/>
    </location>
</feature>
<keyword evidence="5 6" id="KW-0472">Membrane</keyword>
<feature type="transmembrane region" description="Helical" evidence="6">
    <location>
        <begin position="296"/>
        <end position="317"/>
    </location>
</feature>
<reference evidence="7" key="1">
    <citation type="submission" date="2021-04" db="EMBL/GenBank/DDBJ databases">
        <title>Taxonomic assessment of Weissella genus.</title>
        <authorList>
            <person name="Fanelli F."/>
            <person name="Chieffi D."/>
            <person name="Dell'Aquila A."/>
            <person name="Gyu-Sung C."/>
            <person name="Franz C.M.A.P."/>
            <person name="Fusco V."/>
        </authorList>
    </citation>
    <scope>NUCLEOTIDE SEQUENCE</scope>
    <source>
        <strain evidence="7">LMG 25373</strain>
    </source>
</reference>
<evidence type="ECO:0000256" key="5">
    <source>
        <dbReference type="ARBA" id="ARBA00023136"/>
    </source>
</evidence>
<dbReference type="Gene3D" id="1.20.1740.10">
    <property type="entry name" value="Amino acid/polyamine transporter I"/>
    <property type="match status" value="1"/>
</dbReference>
<keyword evidence="4 6" id="KW-1133">Transmembrane helix</keyword>
<sequence>MADKKLLSPLVIYLLGINSIIGSGIFLLAGKIYRNVGNWSLLAILLAGFSLFTIAFSYANMSKLYPENGGAFIYARRVFGRFMCFIIGIVTWLLGTVTLATEVSALLTALKMIFPTLPTTIVGVSLLLSLGFLSYFGSSLIANLDNITAILKLLIVIVFVVTSIWLAKVTNFISQQPLTNITHHFTLKGFLVAYGTVFFFFTGFSFLPVNAEKMNNPTKNLPKMISLVMLSCISVYLIIQSITIGVLGATLPNTIVPAATIFAKIVGHIGIPLFVSSICISILGVIVATTFNTPTWAVILTTVGAICLFLTGDYLFLSELTVFMSFVQYLATGCANVKKRYYLIGLSTIGFSIILLTSFSLTVLLLGVSCIVVLALIYLSVKVDDAHLAKVKATKQALKVASKHTN</sequence>
<evidence type="ECO:0000313" key="7">
    <source>
        <dbReference type="EMBL" id="MCM2437789.1"/>
    </source>
</evidence>